<keyword evidence="10 12" id="KW-1133">Transmembrane helix</keyword>
<feature type="domain" description="Glycosyltransferase 2-like" evidence="13">
    <location>
        <begin position="220"/>
        <end position="408"/>
    </location>
</feature>
<evidence type="ECO:0000256" key="12">
    <source>
        <dbReference type="SAM" id="Phobius"/>
    </source>
</evidence>
<dbReference type="AlphaFoldDB" id="A0A8J2VQD0"/>
<keyword evidence="9 12" id="KW-0812">Transmembrane</keyword>
<dbReference type="SUPFAM" id="SSF53448">
    <property type="entry name" value="Nucleotide-diphospho-sugar transferases"/>
    <property type="match status" value="1"/>
</dbReference>
<name>A0A8J2VQD0_9RHOB</name>
<evidence type="ECO:0000256" key="9">
    <source>
        <dbReference type="ARBA" id="ARBA00022692"/>
    </source>
</evidence>
<dbReference type="EMBL" id="BMCP01000001">
    <property type="protein sequence ID" value="GGE37789.1"/>
    <property type="molecule type" value="Genomic_DNA"/>
</dbReference>
<feature type="transmembrane region" description="Helical" evidence="12">
    <location>
        <begin position="389"/>
        <end position="411"/>
    </location>
</feature>
<dbReference type="InterPro" id="IPR029044">
    <property type="entry name" value="Nucleotide-diphossugar_trans"/>
</dbReference>
<feature type="transmembrane region" description="Helical" evidence="12">
    <location>
        <begin position="546"/>
        <end position="563"/>
    </location>
</feature>
<keyword evidence="11 12" id="KW-0472">Membrane</keyword>
<evidence type="ECO:0000256" key="11">
    <source>
        <dbReference type="ARBA" id="ARBA00023136"/>
    </source>
</evidence>
<evidence type="ECO:0000256" key="6">
    <source>
        <dbReference type="ARBA" id="ARBA00022519"/>
    </source>
</evidence>
<dbReference type="InterPro" id="IPR001173">
    <property type="entry name" value="Glyco_trans_2-like"/>
</dbReference>
<comment type="similarity">
    <text evidence="3">Belongs to the glycosyltransferase 2 family. OpgH subfamily.</text>
</comment>
<reference evidence="14" key="1">
    <citation type="journal article" date="2014" name="Int. J. Syst. Evol. Microbiol.">
        <title>Complete genome sequence of Corynebacterium casei LMG S-19264T (=DSM 44701T), isolated from a smear-ripened cheese.</title>
        <authorList>
            <consortium name="US DOE Joint Genome Institute (JGI-PGF)"/>
            <person name="Walter F."/>
            <person name="Albersmeier A."/>
            <person name="Kalinowski J."/>
            <person name="Ruckert C."/>
        </authorList>
    </citation>
    <scope>NUCLEOTIDE SEQUENCE</scope>
    <source>
        <strain evidence="14">CCM 7684</strain>
    </source>
</reference>
<dbReference type="Pfam" id="PF13632">
    <property type="entry name" value="Glyco_trans_2_3"/>
    <property type="match status" value="1"/>
</dbReference>
<reference evidence="14" key="2">
    <citation type="submission" date="2020-09" db="EMBL/GenBank/DDBJ databases">
        <authorList>
            <person name="Sun Q."/>
            <person name="Sedlacek I."/>
        </authorList>
    </citation>
    <scope>NUCLEOTIDE SEQUENCE</scope>
    <source>
        <strain evidence="14">CCM 7684</strain>
    </source>
</reference>
<proteinExistence type="inferred from homology"/>
<dbReference type="Gene3D" id="3.90.550.10">
    <property type="entry name" value="Spore Coat Polysaccharide Biosynthesis Protein SpsA, Chain A"/>
    <property type="match status" value="1"/>
</dbReference>
<protein>
    <recommendedName>
        <fullName evidence="4">Glucans biosynthesis glucosyltransferase H</fullName>
    </recommendedName>
</protein>
<keyword evidence="6" id="KW-0997">Cell inner membrane</keyword>
<evidence type="ECO:0000256" key="10">
    <source>
        <dbReference type="ARBA" id="ARBA00022989"/>
    </source>
</evidence>
<dbReference type="NCBIfam" id="NF003962">
    <property type="entry name" value="PRK05454.2-5"/>
    <property type="match status" value="1"/>
</dbReference>
<feature type="transmembrane region" description="Helical" evidence="12">
    <location>
        <begin position="35"/>
        <end position="60"/>
    </location>
</feature>
<organism evidence="14 15">
    <name type="scientific">Agaricicola taiwanensis</name>
    <dbReference type="NCBI Taxonomy" id="591372"/>
    <lineage>
        <taxon>Bacteria</taxon>
        <taxon>Pseudomonadati</taxon>
        <taxon>Pseudomonadota</taxon>
        <taxon>Alphaproteobacteria</taxon>
        <taxon>Rhodobacterales</taxon>
        <taxon>Paracoccaceae</taxon>
        <taxon>Agaricicola</taxon>
    </lineage>
</organism>
<sequence length="607" mass="66478">MNDDGDHLVLDLPARLEAGRQEGDAKASTFLRRRIVMLALISTSFAVLLLGLVKVLGFAGWSLLDIGLLIAFALSAPWTILGFWNAVIGLTLTRLTADPLRHVAPYLAHVQGQAPVTSRTAILMTLRNEPPARALERLRIVKKSLDATGQGSYFDYFVLSDTSDAEIAAEEEHQCSLLAVEFGRDRFIYRRRSINIGYKAGNIRDFCERWGGAYDFMLPLDSDSLMSGDAVLRLVRICETNPRIGILQSLVVGTPARSGFARMFQFGMRHGMRSYTMGSAWWQGDCGPYWGHNALIRVRPFADHCDLPILPGSPPLGGYVLSHDQIEAVLMRRAGYEVWVLPEEGGSWEDNPPTLIDFNKRNLRWCQGNMQYFKLLGLPGLRPTSRVQIVLAILMYVGAAAWMSFIALGAAKAYEVTVSNEPFPVEIGLALFIGMYFMSLAPKLAGLADVLLNAHERQRYGGTLRITGGAIAEFVFAMLLAPIVSMSVALFMIGLCFGKTVVWDAQDRDDHSIPWSSAFSGLWPQTLAGLALLGAIGYAAPATLPWAAPVLLSFLLAVPFTVVSSKPAFGTWCQQHAVCAIPEELARPVEIMGLSRMAPEVAASQAA</sequence>
<evidence type="ECO:0000313" key="14">
    <source>
        <dbReference type="EMBL" id="GGE37789.1"/>
    </source>
</evidence>
<dbReference type="PANTHER" id="PTHR43867">
    <property type="entry name" value="CELLULOSE SYNTHASE CATALYTIC SUBUNIT A [UDP-FORMING]"/>
    <property type="match status" value="1"/>
</dbReference>
<keyword evidence="7" id="KW-0328">Glycosyltransferase</keyword>
<evidence type="ECO:0000256" key="1">
    <source>
        <dbReference type="ARBA" id="ARBA00004429"/>
    </source>
</evidence>
<keyword evidence="15" id="KW-1185">Reference proteome</keyword>
<dbReference type="GO" id="GO:0005886">
    <property type="term" value="C:plasma membrane"/>
    <property type="evidence" value="ECO:0007669"/>
    <property type="project" value="UniProtKB-SubCell"/>
</dbReference>
<evidence type="ECO:0000256" key="8">
    <source>
        <dbReference type="ARBA" id="ARBA00022679"/>
    </source>
</evidence>
<evidence type="ECO:0000256" key="2">
    <source>
        <dbReference type="ARBA" id="ARBA00005001"/>
    </source>
</evidence>
<gene>
    <name evidence="14" type="ORF">GCM10007276_13980</name>
</gene>
<evidence type="ECO:0000256" key="7">
    <source>
        <dbReference type="ARBA" id="ARBA00022676"/>
    </source>
</evidence>
<dbReference type="GO" id="GO:0016758">
    <property type="term" value="F:hexosyltransferase activity"/>
    <property type="evidence" value="ECO:0007669"/>
    <property type="project" value="TreeGrafter"/>
</dbReference>
<keyword evidence="5" id="KW-1003">Cell membrane</keyword>
<comment type="subcellular location">
    <subcellularLocation>
        <location evidence="1">Cell inner membrane</location>
        <topology evidence="1">Multi-pass membrane protein</topology>
    </subcellularLocation>
</comment>
<dbReference type="RefSeq" id="WP_188408942.1">
    <property type="nucleotide sequence ID" value="NZ_BMCP01000001.1"/>
</dbReference>
<dbReference type="PANTHER" id="PTHR43867:SF5">
    <property type="entry name" value="GLUCANS BIOSYNTHESIS GLUCOSYLTRANSFERASE H"/>
    <property type="match status" value="1"/>
</dbReference>
<evidence type="ECO:0000259" key="13">
    <source>
        <dbReference type="Pfam" id="PF13632"/>
    </source>
</evidence>
<keyword evidence="8" id="KW-0808">Transferase</keyword>
<evidence type="ECO:0000256" key="5">
    <source>
        <dbReference type="ARBA" id="ARBA00022475"/>
    </source>
</evidence>
<evidence type="ECO:0000256" key="4">
    <source>
        <dbReference type="ARBA" id="ARBA00020585"/>
    </source>
</evidence>
<accession>A0A8J2VQD0</accession>
<dbReference type="NCBIfam" id="NF003958">
    <property type="entry name" value="PRK05454.2-1"/>
    <property type="match status" value="1"/>
</dbReference>
<comment type="caution">
    <text evidence="14">The sequence shown here is derived from an EMBL/GenBank/DDBJ whole genome shotgun (WGS) entry which is preliminary data.</text>
</comment>
<evidence type="ECO:0000313" key="15">
    <source>
        <dbReference type="Proteomes" id="UP000602745"/>
    </source>
</evidence>
<dbReference type="InterPro" id="IPR050321">
    <property type="entry name" value="Glycosyltr_2/OpgH_subfam"/>
</dbReference>
<comment type="pathway">
    <text evidence="2">Glycan metabolism; osmoregulated periplasmic glucan (OPG) biosynthesis.</text>
</comment>
<evidence type="ECO:0000256" key="3">
    <source>
        <dbReference type="ARBA" id="ARBA00009337"/>
    </source>
</evidence>
<feature type="transmembrane region" description="Helical" evidence="12">
    <location>
        <begin position="66"/>
        <end position="92"/>
    </location>
</feature>
<dbReference type="Proteomes" id="UP000602745">
    <property type="component" value="Unassembled WGS sequence"/>
</dbReference>